<accession>A0A2P0YPE0</accession>
<dbReference type="PROSITE" id="PS51005">
    <property type="entry name" value="NAC"/>
    <property type="match status" value="1"/>
</dbReference>
<proteinExistence type="evidence at transcript level"/>
<keyword evidence="4" id="KW-1133">Transmembrane helix</keyword>
<keyword evidence="6" id="KW-0238">DNA-binding</keyword>
<dbReference type="GO" id="GO:0000976">
    <property type="term" value="F:transcription cis-regulatory region binding"/>
    <property type="evidence" value="ECO:0007669"/>
    <property type="project" value="UniProtKB-ARBA"/>
</dbReference>
<evidence type="ECO:0000259" key="11">
    <source>
        <dbReference type="PROSITE" id="PS51005"/>
    </source>
</evidence>
<dbReference type="GO" id="GO:0005634">
    <property type="term" value="C:nucleus"/>
    <property type="evidence" value="ECO:0007669"/>
    <property type="project" value="UniProtKB-SubCell"/>
</dbReference>
<evidence type="ECO:0000256" key="8">
    <source>
        <dbReference type="ARBA" id="ARBA00023159"/>
    </source>
</evidence>
<evidence type="ECO:0000313" key="12">
    <source>
        <dbReference type="EMBL" id="AVG22598.1"/>
    </source>
</evidence>
<sequence length="201" mass="21885">MTTTAAGSESSSSSTTAAAAVLPVGFRFRPTDEELVRHYLKAKIAGRAHPDLLAIPDVDLAAVEPWDLPARSVIKSDDPEWFFFARRDRPKYPGKSSRSCRSTAAGYWKATGTDKPITAGGVPGGEVVGVKKALVFYQGRPPKGLKTNWIMQELMGRELGGQGLLQDLQGLERAQQVWRRLHGLHGVRHSRLQGRVGSGLI</sequence>
<dbReference type="AlphaFoldDB" id="A0A2P0YPE0"/>
<organism evidence="12">
    <name type="scientific">Triticum aestivum</name>
    <name type="common">Wheat</name>
    <dbReference type="NCBI Taxonomy" id="4565"/>
    <lineage>
        <taxon>Eukaryota</taxon>
        <taxon>Viridiplantae</taxon>
        <taxon>Streptophyta</taxon>
        <taxon>Embryophyta</taxon>
        <taxon>Tracheophyta</taxon>
        <taxon>Spermatophyta</taxon>
        <taxon>Magnoliopsida</taxon>
        <taxon>Liliopsida</taxon>
        <taxon>Poales</taxon>
        <taxon>Poaceae</taxon>
        <taxon>BOP clade</taxon>
        <taxon>Pooideae</taxon>
        <taxon>Triticodae</taxon>
        <taxon>Triticeae</taxon>
        <taxon>Triticinae</taxon>
        <taxon>Triticum</taxon>
    </lineage>
</organism>
<evidence type="ECO:0000256" key="9">
    <source>
        <dbReference type="ARBA" id="ARBA00023163"/>
    </source>
</evidence>
<gene>
    <name evidence="12" type="primary">NAC047_7D.2</name>
</gene>
<dbReference type="InterPro" id="IPR036093">
    <property type="entry name" value="NAC_dom_sf"/>
</dbReference>
<keyword evidence="5" id="KW-0805">Transcription regulation</keyword>
<protein>
    <submittedName>
        <fullName evidence="12">NAC domain-containing protein 047_7D.2</fullName>
    </submittedName>
</protein>
<evidence type="ECO:0000256" key="1">
    <source>
        <dbReference type="ARBA" id="ARBA00004123"/>
    </source>
</evidence>
<name>A0A2P0YPE0_WHEAT</name>
<dbReference type="PANTHER" id="PTHR31744:SF216">
    <property type="entry name" value="NAC TRANSCRIPTION FACTOR"/>
    <property type="match status" value="1"/>
</dbReference>
<reference evidence="12" key="1">
    <citation type="submission" date="2017-01" db="EMBL/GenBank/DDBJ databases">
        <title>Scale cloning and expression analysis of NAC in wheat (Triticum aestivum L.) under Stripe Rust and Powdery Mildew fungus stress based on RNA-seq Genome-widely.</title>
        <authorList>
            <person name="Lv S."/>
            <person name="Zhang H."/>
        </authorList>
    </citation>
    <scope>NUCLEOTIDE SEQUENCE</scope>
    <source>
        <tissue evidence="12">Leaves</tissue>
    </source>
</reference>
<dbReference type="ExpressionAtlas" id="A0A2P0YPE0">
    <property type="expression patterns" value="baseline and differential"/>
</dbReference>
<keyword evidence="9" id="KW-0804">Transcription</keyword>
<comment type="subcellular location">
    <subcellularLocation>
        <location evidence="2">Membrane</location>
        <topology evidence="2">Single-pass membrane protein</topology>
    </subcellularLocation>
    <subcellularLocation>
        <location evidence="1">Nucleus</location>
    </subcellularLocation>
</comment>
<keyword evidence="10" id="KW-0539">Nucleus</keyword>
<feature type="domain" description="NAC" evidence="11">
    <location>
        <begin position="22"/>
        <end position="180"/>
    </location>
</feature>
<evidence type="ECO:0000256" key="3">
    <source>
        <dbReference type="ARBA" id="ARBA00022692"/>
    </source>
</evidence>
<dbReference type="Pfam" id="PF02365">
    <property type="entry name" value="NAM"/>
    <property type="match status" value="1"/>
</dbReference>
<keyword evidence="7" id="KW-0472">Membrane</keyword>
<dbReference type="EMBL" id="KY461040">
    <property type="protein sequence ID" value="AVG22598.1"/>
    <property type="molecule type" value="mRNA"/>
</dbReference>
<dbReference type="GO" id="GO:0016020">
    <property type="term" value="C:membrane"/>
    <property type="evidence" value="ECO:0007669"/>
    <property type="project" value="UniProtKB-SubCell"/>
</dbReference>
<keyword evidence="3" id="KW-0812">Transmembrane</keyword>
<dbReference type="InterPro" id="IPR003441">
    <property type="entry name" value="NAC-dom"/>
</dbReference>
<dbReference type="SUPFAM" id="SSF101941">
    <property type="entry name" value="NAC domain"/>
    <property type="match status" value="1"/>
</dbReference>
<evidence type="ECO:0000256" key="4">
    <source>
        <dbReference type="ARBA" id="ARBA00022989"/>
    </source>
</evidence>
<evidence type="ECO:0000256" key="6">
    <source>
        <dbReference type="ARBA" id="ARBA00023125"/>
    </source>
</evidence>
<dbReference type="PANTHER" id="PTHR31744">
    <property type="entry name" value="PROTEIN CUP-SHAPED COTYLEDON 2-RELATED"/>
    <property type="match status" value="1"/>
</dbReference>
<keyword evidence="8" id="KW-0010">Activator</keyword>
<evidence type="ECO:0000256" key="10">
    <source>
        <dbReference type="ARBA" id="ARBA00023242"/>
    </source>
</evidence>
<dbReference type="GO" id="GO:0006355">
    <property type="term" value="P:regulation of DNA-templated transcription"/>
    <property type="evidence" value="ECO:0007669"/>
    <property type="project" value="InterPro"/>
</dbReference>
<evidence type="ECO:0000256" key="5">
    <source>
        <dbReference type="ARBA" id="ARBA00023015"/>
    </source>
</evidence>
<evidence type="ECO:0000256" key="2">
    <source>
        <dbReference type="ARBA" id="ARBA00004167"/>
    </source>
</evidence>
<dbReference type="Gene3D" id="2.170.150.80">
    <property type="entry name" value="NAC domain"/>
    <property type="match status" value="1"/>
</dbReference>
<evidence type="ECO:0000256" key="7">
    <source>
        <dbReference type="ARBA" id="ARBA00023136"/>
    </source>
</evidence>